<proteinExistence type="predicted"/>
<dbReference type="Proteomes" id="UP001181693">
    <property type="component" value="Unassembled WGS sequence"/>
</dbReference>
<dbReference type="AlphaFoldDB" id="A0AAV3AW51"/>
<name>A0AAV3AW51_PYXAD</name>
<reference evidence="1" key="1">
    <citation type="thesis" date="2020" institute="ProQuest LLC" country="789 East Eisenhower Parkway, Ann Arbor, MI, USA">
        <title>Comparative Genomics and Chromosome Evolution.</title>
        <authorList>
            <person name="Mudd A.B."/>
        </authorList>
    </citation>
    <scope>NUCLEOTIDE SEQUENCE</scope>
    <source>
        <strain evidence="1">1538</strain>
        <tissue evidence="1">Blood</tissue>
    </source>
</reference>
<comment type="caution">
    <text evidence="1">The sequence shown here is derived from an EMBL/GenBank/DDBJ whole genome shotgun (WGS) entry which is preliminary data.</text>
</comment>
<gene>
    <name evidence="1" type="ORF">GDO54_007736</name>
</gene>
<evidence type="ECO:0000313" key="2">
    <source>
        <dbReference type="Proteomes" id="UP001181693"/>
    </source>
</evidence>
<protein>
    <submittedName>
        <fullName evidence="1">Uncharacterized protein</fullName>
    </submittedName>
</protein>
<evidence type="ECO:0000313" key="1">
    <source>
        <dbReference type="EMBL" id="DBA31984.1"/>
    </source>
</evidence>
<organism evidence="1 2">
    <name type="scientific">Pyxicephalus adspersus</name>
    <name type="common">African bullfrog</name>
    <dbReference type="NCBI Taxonomy" id="30357"/>
    <lineage>
        <taxon>Eukaryota</taxon>
        <taxon>Metazoa</taxon>
        <taxon>Chordata</taxon>
        <taxon>Craniata</taxon>
        <taxon>Vertebrata</taxon>
        <taxon>Euteleostomi</taxon>
        <taxon>Amphibia</taxon>
        <taxon>Batrachia</taxon>
        <taxon>Anura</taxon>
        <taxon>Neobatrachia</taxon>
        <taxon>Ranoidea</taxon>
        <taxon>Pyxicephalidae</taxon>
        <taxon>Pyxicephalinae</taxon>
        <taxon>Pyxicephalus</taxon>
    </lineage>
</organism>
<sequence length="83" mass="9725">MRTFVKLLRVSSPSMIKCAGHSLVVVKAVLEFGCRTHCDHGRFFIRHWVFIMQMINDHTWANFFNKNNRTGDLHILNKPSHCQ</sequence>
<dbReference type="EMBL" id="DYDO01000002">
    <property type="protein sequence ID" value="DBA31984.1"/>
    <property type="molecule type" value="Genomic_DNA"/>
</dbReference>
<accession>A0AAV3AW51</accession>
<keyword evidence="2" id="KW-1185">Reference proteome</keyword>